<keyword evidence="3" id="KW-1185">Reference proteome</keyword>
<proteinExistence type="predicted"/>
<accession>A0A0E0F504</accession>
<protein>
    <submittedName>
        <fullName evidence="2">Uncharacterized protein</fullName>
    </submittedName>
</protein>
<dbReference type="Proteomes" id="UP000008021">
    <property type="component" value="Chromosome 11"/>
</dbReference>
<evidence type="ECO:0000313" key="2">
    <source>
        <dbReference type="EnsemblPlants" id="OMERI11G09300.1"/>
    </source>
</evidence>
<feature type="compositionally biased region" description="Gly residues" evidence="1">
    <location>
        <begin position="150"/>
        <end position="167"/>
    </location>
</feature>
<dbReference type="HOGENOM" id="CLU_1597085_0_0_1"/>
<organism evidence="2">
    <name type="scientific">Oryza meridionalis</name>
    <dbReference type="NCBI Taxonomy" id="40149"/>
    <lineage>
        <taxon>Eukaryota</taxon>
        <taxon>Viridiplantae</taxon>
        <taxon>Streptophyta</taxon>
        <taxon>Embryophyta</taxon>
        <taxon>Tracheophyta</taxon>
        <taxon>Spermatophyta</taxon>
        <taxon>Magnoliopsida</taxon>
        <taxon>Liliopsida</taxon>
        <taxon>Poales</taxon>
        <taxon>Poaceae</taxon>
        <taxon>BOP clade</taxon>
        <taxon>Oryzoideae</taxon>
        <taxon>Oryzeae</taxon>
        <taxon>Oryzinae</taxon>
        <taxon>Oryza</taxon>
    </lineage>
</organism>
<feature type="compositionally biased region" description="Basic and acidic residues" evidence="1">
    <location>
        <begin position="89"/>
        <end position="104"/>
    </location>
</feature>
<feature type="region of interest" description="Disordered" evidence="1">
    <location>
        <begin position="73"/>
        <end position="112"/>
    </location>
</feature>
<dbReference type="EnsemblPlants" id="OMERI11G09300.1">
    <property type="protein sequence ID" value="OMERI11G09300.1"/>
    <property type="gene ID" value="OMERI11G09300"/>
</dbReference>
<sequence>MGAFNHEHSHRCCHPWRLSSRCGVSCGEVEEEKQTHSKSARGTYEHPATATTAAGEDVDSGFFFLPMAAGPTGWRHREGRCSGLSGRSGGERGGRGGSARDVRSRRSGRVRATTTTWSRRWRGGGVTGEGGWGAGGLGRDGCRRWCGRSYDGGEGATNPEVGGGVDG</sequence>
<reference evidence="2" key="1">
    <citation type="submission" date="2015-04" db="UniProtKB">
        <authorList>
            <consortium name="EnsemblPlants"/>
        </authorList>
    </citation>
    <scope>IDENTIFICATION</scope>
</reference>
<feature type="region of interest" description="Disordered" evidence="1">
    <location>
        <begin position="148"/>
        <end position="167"/>
    </location>
</feature>
<evidence type="ECO:0000313" key="3">
    <source>
        <dbReference type="Proteomes" id="UP000008021"/>
    </source>
</evidence>
<evidence type="ECO:0000256" key="1">
    <source>
        <dbReference type="SAM" id="MobiDB-lite"/>
    </source>
</evidence>
<name>A0A0E0F504_9ORYZ</name>
<reference evidence="2" key="2">
    <citation type="submission" date="2018-05" db="EMBL/GenBank/DDBJ databases">
        <title>OmerRS3 (Oryza meridionalis Reference Sequence Version 3).</title>
        <authorList>
            <person name="Zhang J."/>
            <person name="Kudrna D."/>
            <person name="Lee S."/>
            <person name="Talag J."/>
            <person name="Welchert J."/>
            <person name="Wing R.A."/>
        </authorList>
    </citation>
    <scope>NUCLEOTIDE SEQUENCE [LARGE SCALE GENOMIC DNA]</scope>
    <source>
        <strain evidence="2">cv. OR44</strain>
    </source>
</reference>
<dbReference type="Gramene" id="OMERI11G09300.1">
    <property type="protein sequence ID" value="OMERI11G09300.1"/>
    <property type="gene ID" value="OMERI11G09300"/>
</dbReference>
<dbReference type="AlphaFoldDB" id="A0A0E0F504"/>